<dbReference type="Gene3D" id="3.30.1490.20">
    <property type="entry name" value="ATP-grasp fold, A domain"/>
    <property type="match status" value="1"/>
</dbReference>
<dbReference type="NCBIfam" id="TIGR01205">
    <property type="entry name" value="D_ala_D_alaTIGR"/>
    <property type="match status" value="1"/>
</dbReference>
<evidence type="ECO:0000256" key="5">
    <source>
        <dbReference type="ARBA" id="ARBA00022723"/>
    </source>
</evidence>
<dbReference type="EC" id="6.3.2.4" evidence="13"/>
<feature type="domain" description="ATP-grasp" evidence="15">
    <location>
        <begin position="143"/>
        <end position="344"/>
    </location>
</feature>
<dbReference type="PROSITE" id="PS50975">
    <property type="entry name" value="ATP_GRASP"/>
    <property type="match status" value="1"/>
</dbReference>
<reference evidence="16 17" key="1">
    <citation type="submission" date="2016-10" db="EMBL/GenBank/DDBJ databases">
        <title>Complete Genome Sequence of Acetogen Clostridium formicoaceticum ATCC 27076.</title>
        <authorList>
            <person name="Bao T."/>
            <person name="Cheng C."/>
            <person name="Zhao J."/>
            <person name="Yang S.-T."/>
            <person name="Wang J."/>
            <person name="Wang M."/>
        </authorList>
    </citation>
    <scope>NUCLEOTIDE SEQUENCE [LARGE SCALE GENOMIC DNA]</scope>
    <source>
        <strain evidence="16 17">ATCC 27076</strain>
    </source>
</reference>
<evidence type="ECO:0000256" key="11">
    <source>
        <dbReference type="ARBA" id="ARBA00023211"/>
    </source>
</evidence>
<evidence type="ECO:0000256" key="1">
    <source>
        <dbReference type="ARBA" id="ARBA00001936"/>
    </source>
</evidence>
<keyword evidence="10 13" id="KW-0573">Peptidoglycan synthesis</keyword>
<dbReference type="InterPro" id="IPR011095">
    <property type="entry name" value="Dala_Dala_lig_C"/>
</dbReference>
<dbReference type="SUPFAM" id="SSF52440">
    <property type="entry name" value="PreATP-grasp domain"/>
    <property type="match status" value="1"/>
</dbReference>
<dbReference type="InterPro" id="IPR013815">
    <property type="entry name" value="ATP_grasp_subdomain_1"/>
</dbReference>
<dbReference type="PROSITE" id="PS00843">
    <property type="entry name" value="DALA_DALA_LIGASE_1"/>
    <property type="match status" value="1"/>
</dbReference>
<dbReference type="EMBL" id="CP017603">
    <property type="protein sequence ID" value="AOY78017.1"/>
    <property type="molecule type" value="Genomic_DNA"/>
</dbReference>
<dbReference type="RefSeq" id="WP_070972556.1">
    <property type="nucleotide sequence ID" value="NZ_CP017603.1"/>
</dbReference>
<evidence type="ECO:0000256" key="7">
    <source>
        <dbReference type="ARBA" id="ARBA00022840"/>
    </source>
</evidence>
<proteinExistence type="inferred from homology"/>
<evidence type="ECO:0000256" key="13">
    <source>
        <dbReference type="HAMAP-Rule" id="MF_00047"/>
    </source>
</evidence>
<keyword evidence="5" id="KW-0479">Metal-binding</keyword>
<evidence type="ECO:0000259" key="15">
    <source>
        <dbReference type="PROSITE" id="PS50975"/>
    </source>
</evidence>
<keyword evidence="8" id="KW-0460">Magnesium</keyword>
<keyword evidence="7 14" id="KW-0067">ATP-binding</keyword>
<dbReference type="SUPFAM" id="SSF56059">
    <property type="entry name" value="Glutathione synthetase ATP-binding domain-like"/>
    <property type="match status" value="1"/>
</dbReference>
<keyword evidence="6 14" id="KW-0547">Nucleotide-binding</keyword>
<evidence type="ECO:0000256" key="14">
    <source>
        <dbReference type="PROSITE-ProRule" id="PRU00409"/>
    </source>
</evidence>
<dbReference type="InterPro" id="IPR000291">
    <property type="entry name" value="D-Ala_lig_Van_CS"/>
</dbReference>
<dbReference type="NCBIfam" id="NF002528">
    <property type="entry name" value="PRK01966.1-4"/>
    <property type="match status" value="1"/>
</dbReference>
<comment type="cofactor">
    <cofactor evidence="1">
        <name>Mn(2+)</name>
        <dbReference type="ChEBI" id="CHEBI:29035"/>
    </cofactor>
</comment>
<organism evidence="16 17">
    <name type="scientific">Clostridium formicaceticum</name>
    <dbReference type="NCBI Taxonomy" id="1497"/>
    <lineage>
        <taxon>Bacteria</taxon>
        <taxon>Bacillati</taxon>
        <taxon>Bacillota</taxon>
        <taxon>Clostridia</taxon>
        <taxon>Eubacteriales</taxon>
        <taxon>Clostridiaceae</taxon>
        <taxon>Clostridium</taxon>
    </lineage>
</organism>
<keyword evidence="17" id="KW-1185">Reference proteome</keyword>
<dbReference type="Gene3D" id="3.40.50.20">
    <property type="match status" value="1"/>
</dbReference>
<keyword evidence="13" id="KW-0963">Cytoplasm</keyword>
<dbReference type="HAMAP" id="MF_00047">
    <property type="entry name" value="Dala_Dala_lig"/>
    <property type="match status" value="1"/>
</dbReference>
<sequence>MMKKKVAVLFGGCSTEYSVSLQSAYALISHLNKDKYEAILIGITRQGTWFRYRGSLEKIKNDTWFTDESCVSAMISPSREVQGIIEFCDDKVERVHIDVVFPIIHGKNGEDGTLQGLLELAGIPFVGCNTLSSALCMDKGLAHLVAQGAGVKVAPFLVVRKYDDFQQKLKETEQLKYPLFVKPAKAGSSFGITKIINKDQLIDALQLAFTYDDKVVIEEAVEGFEVGCAVLGNGELIMGALDEIELQKGFFDYKEKYTLETSKIHIPARISSKKTKEMKETAATLYRALECRGLARVDMFLTPKGEIFFNEINTIPGFTSHSRYPSMLSHTGLAFEEIIDQLIGLVTEDENNRTY</sequence>
<dbReference type="PIRSF" id="PIRSF039102">
    <property type="entry name" value="Ddl/VanB"/>
    <property type="match status" value="1"/>
</dbReference>
<comment type="similarity">
    <text evidence="3 13">Belongs to the D-alanine--D-alanine ligase family.</text>
</comment>
<dbReference type="NCBIfam" id="NF000091">
    <property type="entry name" value="D_ala_D_ser_VanG"/>
    <property type="match status" value="1"/>
</dbReference>
<comment type="pathway">
    <text evidence="13">Cell wall biogenesis; peptidoglycan biosynthesis.</text>
</comment>
<keyword evidence="4 13" id="KW-0436">Ligase</keyword>
<name>A0ABM6EY76_9CLOT</name>
<keyword evidence="12 13" id="KW-0961">Cell wall biogenesis/degradation</keyword>
<dbReference type="PROSITE" id="PS00844">
    <property type="entry name" value="DALA_DALA_LIGASE_2"/>
    <property type="match status" value="1"/>
</dbReference>
<dbReference type="InterPro" id="IPR005905">
    <property type="entry name" value="D_ala_D_ala"/>
</dbReference>
<evidence type="ECO:0000256" key="9">
    <source>
        <dbReference type="ARBA" id="ARBA00022960"/>
    </source>
</evidence>
<accession>A0ABM6EY76</accession>
<comment type="function">
    <text evidence="13">Cell wall formation.</text>
</comment>
<protein>
    <recommendedName>
        <fullName evidence="13">D-alanine--D-alanine ligase</fullName>
        <ecNumber evidence="13">6.3.2.4</ecNumber>
    </recommendedName>
    <alternativeName>
        <fullName evidence="13">D-Ala-D-Ala ligase</fullName>
    </alternativeName>
    <alternativeName>
        <fullName evidence="13">D-alanylalanine synthetase</fullName>
    </alternativeName>
</protein>
<evidence type="ECO:0000256" key="8">
    <source>
        <dbReference type="ARBA" id="ARBA00022842"/>
    </source>
</evidence>
<dbReference type="Pfam" id="PF07478">
    <property type="entry name" value="Dala_Dala_lig_C"/>
    <property type="match status" value="1"/>
</dbReference>
<dbReference type="PANTHER" id="PTHR23132:SF25">
    <property type="entry name" value="D-ALANINE--D-ALANINE LIGASE A"/>
    <property type="match status" value="1"/>
</dbReference>
<dbReference type="Pfam" id="PF01820">
    <property type="entry name" value="Dala_Dala_lig_N"/>
    <property type="match status" value="1"/>
</dbReference>
<evidence type="ECO:0000313" key="17">
    <source>
        <dbReference type="Proteomes" id="UP000177894"/>
    </source>
</evidence>
<evidence type="ECO:0000256" key="12">
    <source>
        <dbReference type="ARBA" id="ARBA00023316"/>
    </source>
</evidence>
<comment type="catalytic activity">
    <reaction evidence="13">
        <text>2 D-alanine + ATP = D-alanyl-D-alanine + ADP + phosphate + H(+)</text>
        <dbReference type="Rhea" id="RHEA:11224"/>
        <dbReference type="ChEBI" id="CHEBI:15378"/>
        <dbReference type="ChEBI" id="CHEBI:30616"/>
        <dbReference type="ChEBI" id="CHEBI:43474"/>
        <dbReference type="ChEBI" id="CHEBI:57416"/>
        <dbReference type="ChEBI" id="CHEBI:57822"/>
        <dbReference type="ChEBI" id="CHEBI:456216"/>
        <dbReference type="EC" id="6.3.2.4"/>
    </reaction>
</comment>
<evidence type="ECO:0000256" key="4">
    <source>
        <dbReference type="ARBA" id="ARBA00022598"/>
    </source>
</evidence>
<evidence type="ECO:0000256" key="2">
    <source>
        <dbReference type="ARBA" id="ARBA00001946"/>
    </source>
</evidence>
<evidence type="ECO:0000256" key="6">
    <source>
        <dbReference type="ARBA" id="ARBA00022741"/>
    </source>
</evidence>
<gene>
    <name evidence="16" type="primary">vanB</name>
    <name evidence="13" type="synonym">ddl</name>
    <name evidence="16" type="ORF">BJL90_20410</name>
</gene>
<dbReference type="InterPro" id="IPR011761">
    <property type="entry name" value="ATP-grasp"/>
</dbReference>
<dbReference type="GO" id="GO:0016874">
    <property type="term" value="F:ligase activity"/>
    <property type="evidence" value="ECO:0007669"/>
    <property type="project" value="UniProtKB-KW"/>
</dbReference>
<evidence type="ECO:0000256" key="10">
    <source>
        <dbReference type="ARBA" id="ARBA00022984"/>
    </source>
</evidence>
<dbReference type="Proteomes" id="UP000177894">
    <property type="component" value="Chromosome"/>
</dbReference>
<evidence type="ECO:0000256" key="3">
    <source>
        <dbReference type="ARBA" id="ARBA00010871"/>
    </source>
</evidence>
<evidence type="ECO:0000313" key="16">
    <source>
        <dbReference type="EMBL" id="AOY78017.1"/>
    </source>
</evidence>
<dbReference type="PANTHER" id="PTHR23132">
    <property type="entry name" value="D-ALANINE--D-ALANINE LIGASE"/>
    <property type="match status" value="1"/>
</dbReference>
<keyword evidence="11" id="KW-0464">Manganese</keyword>
<dbReference type="NCBIfam" id="NF002378">
    <property type="entry name" value="PRK01372.1"/>
    <property type="match status" value="1"/>
</dbReference>
<comment type="subcellular location">
    <subcellularLocation>
        <location evidence="13">Cytoplasm</location>
    </subcellularLocation>
</comment>
<comment type="cofactor">
    <cofactor evidence="2">
        <name>Mg(2+)</name>
        <dbReference type="ChEBI" id="CHEBI:18420"/>
    </cofactor>
</comment>
<dbReference type="Gene3D" id="3.30.470.20">
    <property type="entry name" value="ATP-grasp fold, B domain"/>
    <property type="match status" value="1"/>
</dbReference>
<dbReference type="InterPro" id="IPR016185">
    <property type="entry name" value="PreATP-grasp_dom_sf"/>
</dbReference>
<dbReference type="InterPro" id="IPR011127">
    <property type="entry name" value="Dala_Dala_lig_N"/>
</dbReference>
<keyword evidence="9 13" id="KW-0133">Cell shape</keyword>